<dbReference type="Pfam" id="PF07732">
    <property type="entry name" value="Cu-oxidase_3"/>
    <property type="match status" value="1"/>
</dbReference>
<dbReference type="Proteomes" id="UP000027730">
    <property type="component" value="Unassembled WGS sequence"/>
</dbReference>
<dbReference type="InterPro" id="IPR008972">
    <property type="entry name" value="Cupredoxin"/>
</dbReference>
<dbReference type="PANTHER" id="PTHR48267:SF1">
    <property type="entry name" value="BILIRUBIN OXIDASE"/>
    <property type="match status" value="1"/>
</dbReference>
<dbReference type="HOGENOM" id="CLU_009100_2_2_1"/>
<comment type="similarity">
    <text evidence="1">Belongs to the multicopper oxidase family.</text>
</comment>
<dbReference type="STRING" id="1043004.A0A074WE09"/>
<proteinExistence type="inferred from homology"/>
<dbReference type="SUPFAM" id="SSF49503">
    <property type="entry name" value="Cupredoxins"/>
    <property type="match status" value="3"/>
</dbReference>
<protein>
    <submittedName>
        <fullName evidence="5">Oxidase cueO</fullName>
    </submittedName>
</protein>
<dbReference type="InterPro" id="IPR011706">
    <property type="entry name" value="Cu-oxidase_C"/>
</dbReference>
<dbReference type="OrthoDB" id="262547at2759"/>
<dbReference type="EMBL" id="KL584739">
    <property type="protein sequence ID" value="KEQ68117.1"/>
    <property type="molecule type" value="Genomic_DNA"/>
</dbReference>
<dbReference type="GO" id="GO:0005507">
    <property type="term" value="F:copper ion binding"/>
    <property type="evidence" value="ECO:0007669"/>
    <property type="project" value="InterPro"/>
</dbReference>
<dbReference type="Gene3D" id="2.60.40.420">
    <property type="entry name" value="Cupredoxins - blue copper proteins"/>
    <property type="match status" value="3"/>
</dbReference>
<name>A0A074WE09_9PEZI</name>
<dbReference type="GO" id="GO:0016491">
    <property type="term" value="F:oxidoreductase activity"/>
    <property type="evidence" value="ECO:0007669"/>
    <property type="project" value="InterPro"/>
</dbReference>
<dbReference type="PANTHER" id="PTHR48267">
    <property type="entry name" value="CUPREDOXIN SUPERFAMILY PROTEIN"/>
    <property type="match status" value="1"/>
</dbReference>
<dbReference type="CDD" id="cd13889">
    <property type="entry name" value="CuRO_3_BOD"/>
    <property type="match status" value="1"/>
</dbReference>
<keyword evidence="2" id="KW-0186">Copper</keyword>
<feature type="domain" description="Plastocyanin-like" evidence="4">
    <location>
        <begin position="48"/>
        <end position="157"/>
    </location>
</feature>
<sequence>MLPLFFSPFERLPIPSPKDPKTVFHNPNGTAGDIRYYEIEIKEVFKQIYPPPFKKARFVGYDGMTPGPTLVQEKDTEAIVRFINRGDRASSIHLHGSFSRSPFDGYADDVTEVGQYKDYYYPNRQNARTLWYHDHAVDHTAENAYYGQAGFYILHDDHERSLNLPSGAYDVPLALAARFYNQDGTLWDPEANEEKTSVHGDVIHVNGAPWPFMDVEARKYRFRTYKIYMELESKPGIPLPFTVVGSDTGFLEKSVSSSDLYIGVAERWEIVIDFSDYAGKNIIVKNTPGIAADNDFAGTDRIMQFRVGSSDTVTDSITGNGPVPSALRTVDYPPPKTGIDHSLVFQQDGGLWNINGATWSTGAAHPELRVLAKPKRGSIEIWELINKSGGWSHPIHIHLIDFQVISRTGGSRGIQPYEKVALKDVVWLGPNERVQVIARYQPWDGVYMFHCHNLIHEDHEMLVDFNVTALADFNYTEKTHFIDPMDPTYRAKPILSNEYVDVLTWGKGEFSLEGVKNKTDWFASLEAYRNYEEVKANLEQYWGRTTLLKQVLGSMTWEATFSTRTVRPGTLATLPEIKHRKTFSKIYKIWAEL</sequence>
<dbReference type="AlphaFoldDB" id="A0A074WE09"/>
<evidence type="ECO:0000259" key="3">
    <source>
        <dbReference type="Pfam" id="PF07731"/>
    </source>
</evidence>
<evidence type="ECO:0000313" key="5">
    <source>
        <dbReference type="EMBL" id="KEQ68117.1"/>
    </source>
</evidence>
<accession>A0A074WE09</accession>
<organism evidence="5 6">
    <name type="scientific">Aureobasidium namibiae CBS 147.97</name>
    <dbReference type="NCBI Taxonomy" id="1043004"/>
    <lineage>
        <taxon>Eukaryota</taxon>
        <taxon>Fungi</taxon>
        <taxon>Dikarya</taxon>
        <taxon>Ascomycota</taxon>
        <taxon>Pezizomycotina</taxon>
        <taxon>Dothideomycetes</taxon>
        <taxon>Dothideomycetidae</taxon>
        <taxon>Dothideales</taxon>
        <taxon>Saccotheciaceae</taxon>
        <taxon>Aureobasidium</taxon>
    </lineage>
</organism>
<gene>
    <name evidence="5" type="ORF">M436DRAFT_86681</name>
</gene>
<dbReference type="InterPro" id="IPR045087">
    <property type="entry name" value="Cu-oxidase_fam"/>
</dbReference>
<evidence type="ECO:0000259" key="4">
    <source>
        <dbReference type="Pfam" id="PF07732"/>
    </source>
</evidence>
<dbReference type="RefSeq" id="XP_013422301.1">
    <property type="nucleotide sequence ID" value="XM_013566847.1"/>
</dbReference>
<dbReference type="InterPro" id="IPR011707">
    <property type="entry name" value="Cu-oxidase-like_N"/>
</dbReference>
<evidence type="ECO:0000313" key="6">
    <source>
        <dbReference type="Proteomes" id="UP000027730"/>
    </source>
</evidence>
<feature type="domain" description="Plastocyanin-like" evidence="3">
    <location>
        <begin position="357"/>
        <end position="468"/>
    </location>
</feature>
<dbReference type="Pfam" id="PF07731">
    <property type="entry name" value="Cu-oxidase_2"/>
    <property type="match status" value="1"/>
</dbReference>
<evidence type="ECO:0000256" key="2">
    <source>
        <dbReference type="ARBA" id="ARBA00023008"/>
    </source>
</evidence>
<evidence type="ECO:0000256" key="1">
    <source>
        <dbReference type="ARBA" id="ARBA00010609"/>
    </source>
</evidence>
<keyword evidence="6" id="KW-1185">Reference proteome</keyword>
<reference evidence="5 6" key="1">
    <citation type="journal article" date="2014" name="BMC Genomics">
        <title>Genome sequencing of four Aureobasidium pullulans varieties: biotechnological potential, stress tolerance, and description of new species.</title>
        <authorList>
            <person name="Gostin Ar C."/>
            <person name="Ohm R.A."/>
            <person name="Kogej T."/>
            <person name="Sonjak S."/>
            <person name="Turk M."/>
            <person name="Zajc J."/>
            <person name="Zalar P."/>
            <person name="Grube M."/>
            <person name="Sun H."/>
            <person name="Han J."/>
            <person name="Sharma A."/>
            <person name="Chiniquy J."/>
            <person name="Ngan C.Y."/>
            <person name="Lipzen A."/>
            <person name="Barry K."/>
            <person name="Grigoriev I.V."/>
            <person name="Gunde-Cimerman N."/>
        </authorList>
    </citation>
    <scope>NUCLEOTIDE SEQUENCE [LARGE SCALE GENOMIC DNA]</scope>
    <source>
        <strain evidence="5 6">CBS 147.97</strain>
    </source>
</reference>
<dbReference type="GeneID" id="25417786"/>